<dbReference type="AlphaFoldDB" id="A0AAF0WYD2"/>
<dbReference type="GO" id="GO:0005634">
    <property type="term" value="C:nucleus"/>
    <property type="evidence" value="ECO:0007669"/>
    <property type="project" value="UniProtKB-SubCell"/>
</dbReference>
<dbReference type="InterPro" id="IPR046347">
    <property type="entry name" value="bZIP_sf"/>
</dbReference>
<feature type="region of interest" description="Disordered" evidence="5">
    <location>
        <begin position="195"/>
        <end position="224"/>
    </location>
</feature>
<dbReference type="SUPFAM" id="SSF57959">
    <property type="entry name" value="Leucine zipper domain"/>
    <property type="match status" value="1"/>
</dbReference>
<dbReference type="InterPro" id="IPR043452">
    <property type="entry name" value="BZIP46-like"/>
</dbReference>
<reference evidence="7" key="1">
    <citation type="journal article" date="2016" name="Nat. Genet.">
        <title>A high-quality carrot genome assembly provides new insights into carotenoid accumulation and asterid genome evolution.</title>
        <authorList>
            <person name="Iorizzo M."/>
            <person name="Ellison S."/>
            <person name="Senalik D."/>
            <person name="Zeng P."/>
            <person name="Satapoomin P."/>
            <person name="Huang J."/>
            <person name="Bowman M."/>
            <person name="Iovene M."/>
            <person name="Sanseverino W."/>
            <person name="Cavagnaro P."/>
            <person name="Yildiz M."/>
            <person name="Macko-Podgorni A."/>
            <person name="Moranska E."/>
            <person name="Grzebelus E."/>
            <person name="Grzebelus D."/>
            <person name="Ashrafi H."/>
            <person name="Zheng Z."/>
            <person name="Cheng S."/>
            <person name="Spooner D."/>
            <person name="Van Deynze A."/>
            <person name="Simon P."/>
        </authorList>
    </citation>
    <scope>NUCLEOTIDE SEQUENCE</scope>
    <source>
        <tissue evidence="7">Leaf</tissue>
    </source>
</reference>
<feature type="region of interest" description="Disordered" evidence="5">
    <location>
        <begin position="1"/>
        <end position="32"/>
    </location>
</feature>
<dbReference type="PANTHER" id="PTHR22952:SF175">
    <property type="entry name" value="PROTEIN ABSCISIC ACID-INSENSITIVE 5"/>
    <property type="match status" value="1"/>
</dbReference>
<dbReference type="GO" id="GO:0045893">
    <property type="term" value="P:positive regulation of DNA-templated transcription"/>
    <property type="evidence" value="ECO:0007669"/>
    <property type="project" value="InterPro"/>
</dbReference>
<dbReference type="Gene3D" id="1.20.5.170">
    <property type="match status" value="1"/>
</dbReference>
<evidence type="ECO:0000313" key="7">
    <source>
        <dbReference type="EMBL" id="WOG98317.1"/>
    </source>
</evidence>
<dbReference type="EMBL" id="CP093346">
    <property type="protein sequence ID" value="WOG98317.1"/>
    <property type="molecule type" value="Genomic_DNA"/>
</dbReference>
<feature type="domain" description="BZIP" evidence="6">
    <location>
        <begin position="335"/>
        <end position="379"/>
    </location>
</feature>
<evidence type="ECO:0000256" key="5">
    <source>
        <dbReference type="SAM" id="MobiDB-lite"/>
    </source>
</evidence>
<evidence type="ECO:0000256" key="2">
    <source>
        <dbReference type="ARBA" id="ARBA00023125"/>
    </source>
</evidence>
<dbReference type="GO" id="GO:0003677">
    <property type="term" value="F:DNA binding"/>
    <property type="evidence" value="ECO:0007669"/>
    <property type="project" value="UniProtKB-KW"/>
</dbReference>
<feature type="region of interest" description="Disordered" evidence="5">
    <location>
        <begin position="267"/>
        <end position="321"/>
    </location>
</feature>
<evidence type="ECO:0000259" key="6">
    <source>
        <dbReference type="PROSITE" id="PS50217"/>
    </source>
</evidence>
<dbReference type="PROSITE" id="PS00036">
    <property type="entry name" value="BZIP_BASIC"/>
    <property type="match status" value="1"/>
</dbReference>
<feature type="compositionally biased region" description="Polar residues" evidence="5">
    <location>
        <begin position="15"/>
        <end position="32"/>
    </location>
</feature>
<organism evidence="7 8">
    <name type="scientific">Daucus carota subsp. sativus</name>
    <name type="common">Carrot</name>
    <dbReference type="NCBI Taxonomy" id="79200"/>
    <lineage>
        <taxon>Eukaryota</taxon>
        <taxon>Viridiplantae</taxon>
        <taxon>Streptophyta</taxon>
        <taxon>Embryophyta</taxon>
        <taxon>Tracheophyta</taxon>
        <taxon>Spermatophyta</taxon>
        <taxon>Magnoliopsida</taxon>
        <taxon>eudicotyledons</taxon>
        <taxon>Gunneridae</taxon>
        <taxon>Pentapetalae</taxon>
        <taxon>asterids</taxon>
        <taxon>campanulids</taxon>
        <taxon>Apiales</taxon>
        <taxon>Apiaceae</taxon>
        <taxon>Apioideae</taxon>
        <taxon>Scandiceae</taxon>
        <taxon>Daucinae</taxon>
        <taxon>Daucus</taxon>
        <taxon>Daucus sect. Daucus</taxon>
    </lineage>
</organism>
<dbReference type="PANTHER" id="PTHR22952">
    <property type="entry name" value="CAMP-RESPONSE ELEMENT BINDING PROTEIN-RELATED"/>
    <property type="match status" value="1"/>
</dbReference>
<dbReference type="Pfam" id="PF00170">
    <property type="entry name" value="bZIP_1"/>
    <property type="match status" value="1"/>
</dbReference>
<keyword evidence="3" id="KW-0539">Nucleus</keyword>
<dbReference type="Proteomes" id="UP000077755">
    <property type="component" value="Chromosome 4"/>
</dbReference>
<name>A0AAF0WYD2_DAUCS</name>
<dbReference type="GO" id="GO:0003700">
    <property type="term" value="F:DNA-binding transcription factor activity"/>
    <property type="evidence" value="ECO:0007669"/>
    <property type="project" value="InterPro"/>
</dbReference>
<evidence type="ECO:0000256" key="4">
    <source>
        <dbReference type="SAM" id="Coils"/>
    </source>
</evidence>
<gene>
    <name evidence="7" type="ORF">DCAR_0417658</name>
</gene>
<accession>A0AAF0WYD2</accession>
<keyword evidence="8" id="KW-1185">Reference proteome</keyword>
<feature type="compositionally biased region" description="Polar residues" evidence="5">
    <location>
        <begin position="309"/>
        <end position="318"/>
    </location>
</feature>
<evidence type="ECO:0000256" key="1">
    <source>
        <dbReference type="ARBA" id="ARBA00004123"/>
    </source>
</evidence>
<dbReference type="SMART" id="SM00338">
    <property type="entry name" value="BRLZ"/>
    <property type="match status" value="1"/>
</dbReference>
<feature type="coiled-coil region" evidence="4">
    <location>
        <begin position="349"/>
        <end position="380"/>
    </location>
</feature>
<reference evidence="7" key="2">
    <citation type="submission" date="2022-03" db="EMBL/GenBank/DDBJ databases">
        <title>Draft title - Genomic analysis of global carrot germplasm unveils the trajectory of domestication and the origin of high carotenoid orange carrot.</title>
        <authorList>
            <person name="Iorizzo M."/>
            <person name="Ellison S."/>
            <person name="Senalik D."/>
            <person name="Macko-Podgorni A."/>
            <person name="Grzebelus D."/>
            <person name="Bostan H."/>
            <person name="Rolling W."/>
            <person name="Curaba J."/>
            <person name="Simon P."/>
        </authorList>
    </citation>
    <scope>NUCLEOTIDE SEQUENCE</scope>
    <source>
        <tissue evidence="7">Leaf</tissue>
    </source>
</reference>
<evidence type="ECO:0000313" key="8">
    <source>
        <dbReference type="Proteomes" id="UP000077755"/>
    </source>
</evidence>
<dbReference type="InterPro" id="IPR004827">
    <property type="entry name" value="bZIP"/>
</dbReference>
<protein>
    <recommendedName>
        <fullName evidence="6">BZIP domain-containing protein</fullName>
    </recommendedName>
</protein>
<evidence type="ECO:0000256" key="3">
    <source>
        <dbReference type="ARBA" id="ARBA00023242"/>
    </source>
</evidence>
<feature type="compositionally biased region" description="Polar residues" evidence="5">
    <location>
        <begin position="200"/>
        <end position="221"/>
    </location>
</feature>
<sequence>MADHTDFQGRVKSSVEPTDQQPPGSNELPTLDRQSSIHSLTLDDFQYTFSDGTESFGSMNMDELLNNILTAEEIQAYAQTPVANASTGLNTVATMAAATINTDPQFPEVEINTSTEKDINIHQSLQGQGSVMLPAPLSHKTVDEVWSEIQKFPQELEHDFTDCTVNVQKDGSAQRQTTCGEMTLEDFLVTTGVVRGKSRPPSTLLKQPNESYQNNNNTAVGSGQPDLVARPAIAVEGAENVPAYPAPPPSGVRDAASVAIVRFPGRCEPGEVRHGRKRQYCSSRGGYAQGQAKRSPPVNSSPKDDEGAHQQNSGNDTEMNIDGAHKRNALVERVVSRRQKRLVKNRESAARSRARKQAYNLELEEELKRLNEENAHLRKTKFSCKVVHAIFLVIRKRKRGEICISHSKNLNWSLQDVKQYIEEKMKKGKDRKIGMRRSKSCTF</sequence>
<keyword evidence="4" id="KW-0175">Coiled coil</keyword>
<proteinExistence type="predicted"/>
<keyword evidence="2" id="KW-0238">DNA-binding</keyword>
<comment type="subcellular location">
    <subcellularLocation>
        <location evidence="1">Nucleus</location>
    </subcellularLocation>
</comment>
<dbReference type="PROSITE" id="PS50217">
    <property type="entry name" value="BZIP"/>
    <property type="match status" value="1"/>
</dbReference>